<name>A0A0U2WCL4_9BACL</name>
<organism evidence="4 5">
    <name type="scientific">Paenibacillus naphthalenovorans</name>
    <dbReference type="NCBI Taxonomy" id="162209"/>
    <lineage>
        <taxon>Bacteria</taxon>
        <taxon>Bacillati</taxon>
        <taxon>Bacillota</taxon>
        <taxon>Bacilli</taxon>
        <taxon>Bacillales</taxon>
        <taxon>Paenibacillaceae</taxon>
        <taxon>Paenibacillus</taxon>
    </lineage>
</organism>
<dbReference type="Gene3D" id="3.90.180.10">
    <property type="entry name" value="Medium-chain alcohol dehydrogenases, catalytic domain"/>
    <property type="match status" value="1"/>
</dbReference>
<dbReference type="PROSITE" id="PS00059">
    <property type="entry name" value="ADH_ZINC"/>
    <property type="match status" value="1"/>
</dbReference>
<reference evidence="5" key="1">
    <citation type="submission" date="2015-12" db="EMBL/GenBank/DDBJ databases">
        <title>Complete genome sequences of two moderately thermophilic Paenibacillus species.</title>
        <authorList>
            <person name="Butler R.III."/>
            <person name="Wang J."/>
            <person name="Stark B.C."/>
            <person name="Pombert J.-F."/>
        </authorList>
    </citation>
    <scope>NUCLEOTIDE SEQUENCE [LARGE SCALE GENOMIC DNA]</scope>
    <source>
        <strain evidence="5">32O-Y</strain>
    </source>
</reference>
<comment type="similarity">
    <text evidence="1">Belongs to the zinc-containing alcohol dehydrogenase family.</text>
</comment>
<dbReference type="InterPro" id="IPR002328">
    <property type="entry name" value="ADH_Zn_CS"/>
</dbReference>
<keyword evidence="5" id="KW-1185">Reference proteome</keyword>
<dbReference type="InterPro" id="IPR050129">
    <property type="entry name" value="Zn_alcohol_dh"/>
</dbReference>
<dbReference type="STRING" id="162209.IJ22_49190"/>
<evidence type="ECO:0000259" key="3">
    <source>
        <dbReference type="Pfam" id="PF08240"/>
    </source>
</evidence>
<dbReference type="AlphaFoldDB" id="A0A0U2WCL4"/>
<dbReference type="PANTHER" id="PTHR43401:SF2">
    <property type="entry name" value="L-THREONINE 3-DEHYDROGENASE"/>
    <property type="match status" value="1"/>
</dbReference>
<feature type="domain" description="Alcohol dehydrogenase-like C-terminal" evidence="2">
    <location>
        <begin position="196"/>
        <end position="328"/>
    </location>
</feature>
<dbReference type="CDD" id="cd08231">
    <property type="entry name" value="MDR_TM0436_like"/>
    <property type="match status" value="1"/>
</dbReference>
<dbReference type="EMBL" id="CP013652">
    <property type="protein sequence ID" value="ALS25181.1"/>
    <property type="molecule type" value="Genomic_DNA"/>
</dbReference>
<accession>A0A0U2WCL4</accession>
<dbReference type="PATRIC" id="fig|162209.4.peg.5197"/>
<dbReference type="GO" id="GO:0008270">
    <property type="term" value="F:zinc ion binding"/>
    <property type="evidence" value="ECO:0007669"/>
    <property type="project" value="InterPro"/>
</dbReference>
<feature type="domain" description="Alcohol dehydrogenase-like N-terminal" evidence="3">
    <location>
        <begin position="32"/>
        <end position="156"/>
    </location>
</feature>
<keyword evidence="1" id="KW-0862">Zinc</keyword>
<evidence type="ECO:0000313" key="4">
    <source>
        <dbReference type="EMBL" id="ALS25181.1"/>
    </source>
</evidence>
<dbReference type="Pfam" id="PF08240">
    <property type="entry name" value="ADH_N"/>
    <property type="match status" value="1"/>
</dbReference>
<evidence type="ECO:0000313" key="5">
    <source>
        <dbReference type="Proteomes" id="UP000061660"/>
    </source>
</evidence>
<dbReference type="Proteomes" id="UP000061660">
    <property type="component" value="Chromosome"/>
</dbReference>
<dbReference type="RefSeq" id="WP_062410604.1">
    <property type="nucleotide sequence ID" value="NZ_BJCS01000009.1"/>
</dbReference>
<keyword evidence="1" id="KW-0479">Metal-binding</keyword>
<dbReference type="SUPFAM" id="SSF51735">
    <property type="entry name" value="NAD(P)-binding Rossmann-fold domains"/>
    <property type="match status" value="1"/>
</dbReference>
<sequence>MQLPKTSQSAVVREFGKEIGIEEVPVPQQLEPRSLLVQIDCCSICGTDVHLWEGTLSLKVDLPVILGHEMVGRIVAMGPNADQDSVGQSLQIGDRIIWSHTSCGSCYYCTVERQPTLCHHRRAYMYETMEKPPYLMGGFSQYGYVVPESGRIKVPDSVEDKLASLSSCAFRSVINAFDQVGTIRPTDTVLVQGTGPLGLLAIGVAKVSGAKKIIAIGAPDSRLKLAEEFGADCVISVDQHDPAARKAIVMEETGGRGPAKAFEFSGHPGAFAEGLEMVAKGARYMVVGQLGEGKVTIQPSMITKKNLKVFGSFSGDISHYWKALQFIAKHQRDLPFSKLISNEYSLKDVNVALKRMQSFQEIKPVLYPWK</sequence>
<dbReference type="InterPro" id="IPR013149">
    <property type="entry name" value="ADH-like_C"/>
</dbReference>
<protein>
    <submittedName>
        <fullName evidence="4">Alcohol dehydrogenase</fullName>
    </submittedName>
</protein>
<dbReference type="InterPro" id="IPR013154">
    <property type="entry name" value="ADH-like_N"/>
</dbReference>
<dbReference type="Gene3D" id="3.40.50.720">
    <property type="entry name" value="NAD(P)-binding Rossmann-like Domain"/>
    <property type="match status" value="1"/>
</dbReference>
<dbReference type="KEGG" id="pnp:IJ22_49190"/>
<evidence type="ECO:0000256" key="1">
    <source>
        <dbReference type="RuleBase" id="RU361277"/>
    </source>
</evidence>
<dbReference type="Pfam" id="PF00107">
    <property type="entry name" value="ADH_zinc_N"/>
    <property type="match status" value="1"/>
</dbReference>
<dbReference type="InterPro" id="IPR011032">
    <property type="entry name" value="GroES-like_sf"/>
</dbReference>
<dbReference type="GO" id="GO:0016491">
    <property type="term" value="F:oxidoreductase activity"/>
    <property type="evidence" value="ECO:0007669"/>
    <property type="project" value="InterPro"/>
</dbReference>
<reference evidence="4 5" key="2">
    <citation type="journal article" date="2016" name="Genome Announc.">
        <title>Complete Genome Sequences of Two Interactive Moderate Thermophiles, Paenibacillus napthalenovorans 32O-Y and Paenibacillus sp. 32O-W.</title>
        <authorList>
            <person name="Butler R.R.III."/>
            <person name="Wang J."/>
            <person name="Stark B.C."/>
            <person name="Pombert J.F."/>
        </authorList>
    </citation>
    <scope>NUCLEOTIDE SEQUENCE [LARGE SCALE GENOMIC DNA]</scope>
    <source>
        <strain evidence="4 5">32O-Y</strain>
    </source>
</reference>
<dbReference type="InterPro" id="IPR036291">
    <property type="entry name" value="NAD(P)-bd_dom_sf"/>
</dbReference>
<evidence type="ECO:0000259" key="2">
    <source>
        <dbReference type="Pfam" id="PF00107"/>
    </source>
</evidence>
<dbReference type="OrthoDB" id="9769198at2"/>
<gene>
    <name evidence="4" type="ORF">IJ22_49190</name>
</gene>
<dbReference type="SUPFAM" id="SSF50129">
    <property type="entry name" value="GroES-like"/>
    <property type="match status" value="1"/>
</dbReference>
<proteinExistence type="inferred from homology"/>
<comment type="cofactor">
    <cofactor evidence="1">
        <name>Zn(2+)</name>
        <dbReference type="ChEBI" id="CHEBI:29105"/>
    </cofactor>
</comment>
<dbReference type="PANTHER" id="PTHR43401">
    <property type="entry name" value="L-THREONINE 3-DEHYDROGENASE"/>
    <property type="match status" value="1"/>
</dbReference>